<keyword evidence="5" id="KW-0472">Membrane</keyword>
<comment type="similarity">
    <text evidence="8">Belongs to the glycosyltransferase 2 family. CrtQ subfamily.</text>
</comment>
<feature type="domain" description="Glycosyltransferase 2-like" evidence="10">
    <location>
        <begin position="7"/>
        <end position="140"/>
    </location>
</feature>
<dbReference type="OrthoDB" id="9777873at2"/>
<sequence length="239" mass="25074">MITHVVVTIPARDEAARIDTCLRSVIVSAVRCTLPVTIMLVADTCLDNTAERARRYPPVSVLEVIGTNVGAARRAGIAHALAALPAPSETVWLANTDADSVVPANWLASQVALADHGADLIIGTVRPHPSEYPRAAQRQWRLDHVRGEPNGSIHGANLGVRASAYLAVGGFTPISEHEDVDLVRRLSGYTTVASDAGEVTTSARLVGRTPGGYAGYLAAQARTPAQAPLIGVGADEPAR</sequence>
<keyword evidence="12" id="KW-1185">Reference proteome</keyword>
<protein>
    <recommendedName>
        <fullName evidence="9">4,4'-diaponeurosporenoate glycosyltransferase</fullName>
    </recommendedName>
</protein>
<evidence type="ECO:0000256" key="9">
    <source>
        <dbReference type="ARBA" id="ARBA00040345"/>
    </source>
</evidence>
<evidence type="ECO:0000256" key="7">
    <source>
        <dbReference type="ARBA" id="ARBA00037904"/>
    </source>
</evidence>
<evidence type="ECO:0000256" key="2">
    <source>
        <dbReference type="ARBA" id="ARBA00022475"/>
    </source>
</evidence>
<comment type="subcellular location">
    <subcellularLocation>
        <location evidence="1">Cell membrane</location>
    </subcellularLocation>
</comment>
<evidence type="ECO:0000256" key="3">
    <source>
        <dbReference type="ARBA" id="ARBA00022676"/>
    </source>
</evidence>
<evidence type="ECO:0000256" key="6">
    <source>
        <dbReference type="ARBA" id="ARBA00037281"/>
    </source>
</evidence>
<keyword evidence="2" id="KW-1003">Cell membrane</keyword>
<dbReference type="RefSeq" id="WP_121647147.1">
    <property type="nucleotide sequence ID" value="NZ_RCUX01000001.1"/>
</dbReference>
<keyword evidence="3" id="KW-0328">Glycosyltransferase</keyword>
<dbReference type="AlphaFoldDB" id="A0A3L7ADH6"/>
<dbReference type="Proteomes" id="UP000272503">
    <property type="component" value="Unassembled WGS sequence"/>
</dbReference>
<accession>A0A3L7ADH6</accession>
<dbReference type="GO" id="GO:0005886">
    <property type="term" value="C:plasma membrane"/>
    <property type="evidence" value="ECO:0007669"/>
    <property type="project" value="UniProtKB-SubCell"/>
</dbReference>
<comment type="function">
    <text evidence="6">Catalyzes the glycosylation of 4,4'-diaponeurosporenoate, i.e. the esterification of glucose at the C1'' position with the carboxyl group of 4,4'-diaponeurosporenic acid, to form glycosyl-4,4'-diaponeurosporenoate. This is a step in the biosynthesis of staphyloxanthin, an orange pigment present in most staphylococci strains.</text>
</comment>
<dbReference type="Pfam" id="PF00535">
    <property type="entry name" value="Glycos_transf_2"/>
    <property type="match status" value="1"/>
</dbReference>
<reference evidence="11 12" key="1">
    <citation type="submission" date="2018-10" db="EMBL/GenBank/DDBJ databases">
        <authorList>
            <person name="Li J."/>
        </authorList>
    </citation>
    <scope>NUCLEOTIDE SEQUENCE [LARGE SCALE GENOMIC DNA]</scope>
    <source>
        <strain evidence="11 12">IF 016277</strain>
    </source>
</reference>
<evidence type="ECO:0000256" key="1">
    <source>
        <dbReference type="ARBA" id="ARBA00004236"/>
    </source>
</evidence>
<evidence type="ECO:0000259" key="10">
    <source>
        <dbReference type="Pfam" id="PF00535"/>
    </source>
</evidence>
<dbReference type="EMBL" id="RCUX01000001">
    <property type="protein sequence ID" value="RLP78055.1"/>
    <property type="molecule type" value="Genomic_DNA"/>
</dbReference>
<evidence type="ECO:0000256" key="4">
    <source>
        <dbReference type="ARBA" id="ARBA00022679"/>
    </source>
</evidence>
<keyword evidence="4 11" id="KW-0808">Transferase</keyword>
<dbReference type="InterPro" id="IPR029044">
    <property type="entry name" value="Nucleotide-diphossugar_trans"/>
</dbReference>
<evidence type="ECO:0000313" key="12">
    <source>
        <dbReference type="Proteomes" id="UP000272503"/>
    </source>
</evidence>
<dbReference type="PANTHER" id="PTHR43646:SF2">
    <property type="entry name" value="GLYCOSYLTRANSFERASE 2-LIKE DOMAIN-CONTAINING PROTEIN"/>
    <property type="match status" value="1"/>
</dbReference>
<dbReference type="GO" id="GO:0016757">
    <property type="term" value="F:glycosyltransferase activity"/>
    <property type="evidence" value="ECO:0007669"/>
    <property type="project" value="UniProtKB-KW"/>
</dbReference>
<evidence type="ECO:0000256" key="8">
    <source>
        <dbReference type="ARBA" id="ARBA00038120"/>
    </source>
</evidence>
<dbReference type="SUPFAM" id="SSF53448">
    <property type="entry name" value="Nucleotide-diphospho-sugar transferases"/>
    <property type="match status" value="1"/>
</dbReference>
<proteinExistence type="inferred from homology"/>
<dbReference type="Gene3D" id="3.90.550.10">
    <property type="entry name" value="Spore Coat Polysaccharide Biosynthesis Protein SpsA, Chain A"/>
    <property type="match status" value="1"/>
</dbReference>
<comment type="caution">
    <text evidence="11">The sequence shown here is derived from an EMBL/GenBank/DDBJ whole genome shotgun (WGS) entry which is preliminary data.</text>
</comment>
<evidence type="ECO:0000313" key="11">
    <source>
        <dbReference type="EMBL" id="RLP78055.1"/>
    </source>
</evidence>
<evidence type="ECO:0000256" key="5">
    <source>
        <dbReference type="ARBA" id="ARBA00023136"/>
    </source>
</evidence>
<organism evidence="11 12">
    <name type="scientific">Mycetocola tolaasinivorans</name>
    <dbReference type="NCBI Taxonomy" id="76635"/>
    <lineage>
        <taxon>Bacteria</taxon>
        <taxon>Bacillati</taxon>
        <taxon>Actinomycetota</taxon>
        <taxon>Actinomycetes</taxon>
        <taxon>Micrococcales</taxon>
        <taxon>Microbacteriaceae</taxon>
        <taxon>Mycetocola</taxon>
    </lineage>
</organism>
<dbReference type="CDD" id="cd00761">
    <property type="entry name" value="Glyco_tranf_GTA_type"/>
    <property type="match status" value="1"/>
</dbReference>
<name>A0A3L7ADH6_9MICO</name>
<dbReference type="PANTHER" id="PTHR43646">
    <property type="entry name" value="GLYCOSYLTRANSFERASE"/>
    <property type="match status" value="1"/>
</dbReference>
<gene>
    <name evidence="11" type="ORF">D9V32_01650</name>
</gene>
<comment type="pathway">
    <text evidence="7">Carotenoid biosynthesis; staphyloxanthin biosynthesis; staphyloxanthin from farnesyl diphosphate: step 4/5.</text>
</comment>
<dbReference type="InterPro" id="IPR001173">
    <property type="entry name" value="Glyco_trans_2-like"/>
</dbReference>